<dbReference type="EMBL" id="JAHRIM010098109">
    <property type="protein sequence ID" value="MEQ2278514.1"/>
    <property type="molecule type" value="Genomic_DNA"/>
</dbReference>
<comment type="caution">
    <text evidence="1">The sequence shown here is derived from an EMBL/GenBank/DDBJ whole genome shotgun (WGS) entry which is preliminary data.</text>
</comment>
<organism evidence="1 2">
    <name type="scientific">Xenotaenia resolanae</name>
    <dbReference type="NCBI Taxonomy" id="208358"/>
    <lineage>
        <taxon>Eukaryota</taxon>
        <taxon>Metazoa</taxon>
        <taxon>Chordata</taxon>
        <taxon>Craniata</taxon>
        <taxon>Vertebrata</taxon>
        <taxon>Euteleostomi</taxon>
        <taxon>Actinopterygii</taxon>
        <taxon>Neopterygii</taxon>
        <taxon>Teleostei</taxon>
        <taxon>Neoteleostei</taxon>
        <taxon>Acanthomorphata</taxon>
        <taxon>Ovalentaria</taxon>
        <taxon>Atherinomorphae</taxon>
        <taxon>Cyprinodontiformes</taxon>
        <taxon>Goodeidae</taxon>
        <taxon>Xenotaenia</taxon>
    </lineage>
</organism>
<reference evidence="1 2" key="1">
    <citation type="submission" date="2021-06" db="EMBL/GenBank/DDBJ databases">
        <authorList>
            <person name="Palmer J.M."/>
        </authorList>
    </citation>
    <scope>NUCLEOTIDE SEQUENCE [LARGE SCALE GENOMIC DNA]</scope>
    <source>
        <strain evidence="1 2">XR_2019</strain>
        <tissue evidence="1">Muscle</tissue>
    </source>
</reference>
<sequence length="64" mass="6901">ERLESEPLCSSKAKPDKLPQLTWSCAMKATQSSFSAGTSFQGHRVCLTCIHKTTECASTSSPPL</sequence>
<protein>
    <recommendedName>
        <fullName evidence="3">Zona pellucida glycoprotein 3</fullName>
    </recommendedName>
</protein>
<evidence type="ECO:0008006" key="3">
    <source>
        <dbReference type="Google" id="ProtNLM"/>
    </source>
</evidence>
<proteinExistence type="predicted"/>
<name>A0ABV0XAQ9_9TELE</name>
<evidence type="ECO:0000313" key="2">
    <source>
        <dbReference type="Proteomes" id="UP001444071"/>
    </source>
</evidence>
<evidence type="ECO:0000313" key="1">
    <source>
        <dbReference type="EMBL" id="MEQ2278514.1"/>
    </source>
</evidence>
<gene>
    <name evidence="1" type="ORF">XENORESO_020499</name>
</gene>
<accession>A0ABV0XAQ9</accession>
<feature type="non-terminal residue" evidence="1">
    <location>
        <position position="64"/>
    </location>
</feature>
<dbReference type="Proteomes" id="UP001444071">
    <property type="component" value="Unassembled WGS sequence"/>
</dbReference>
<keyword evidence="2" id="KW-1185">Reference proteome</keyword>
<feature type="non-terminal residue" evidence="1">
    <location>
        <position position="1"/>
    </location>
</feature>